<proteinExistence type="inferred from homology"/>
<evidence type="ECO:0000256" key="5">
    <source>
        <dbReference type="ARBA" id="ARBA00022753"/>
    </source>
</evidence>
<comment type="caution">
    <text evidence="12">The sequence shown here is derived from an EMBL/GenBank/DDBJ whole genome shotgun (WGS) entry which is preliminary data.</text>
</comment>
<feature type="transmembrane region" description="Helical" evidence="9">
    <location>
        <begin position="436"/>
        <end position="456"/>
    </location>
</feature>
<evidence type="ECO:0000256" key="2">
    <source>
        <dbReference type="ARBA" id="ARBA00004337"/>
    </source>
</evidence>
<keyword evidence="4 9" id="KW-0812">Transmembrane</keyword>
<dbReference type="Gene3D" id="3.50.30.30">
    <property type="match status" value="1"/>
</dbReference>
<dbReference type="PANTHER" id="PTHR12174:SF75">
    <property type="entry name" value="SIGNAL PEPTIDE PEPTIDASE-LIKE 2"/>
    <property type="match status" value="1"/>
</dbReference>
<feature type="transmembrane region" description="Helical" evidence="9">
    <location>
        <begin position="351"/>
        <end position="371"/>
    </location>
</feature>
<keyword evidence="8 9" id="KW-0472">Membrane</keyword>
<dbReference type="AlphaFoldDB" id="A0A250X2M2"/>
<dbReference type="OrthoDB" id="29661at2759"/>
<name>A0A250X2M2_9CHLO</name>
<evidence type="ECO:0000256" key="3">
    <source>
        <dbReference type="ARBA" id="ARBA00006859"/>
    </source>
</evidence>
<dbReference type="GO" id="GO:0005765">
    <property type="term" value="C:lysosomal membrane"/>
    <property type="evidence" value="ECO:0007669"/>
    <property type="project" value="TreeGrafter"/>
</dbReference>
<feature type="transmembrane region" description="Helical" evidence="9">
    <location>
        <begin position="378"/>
        <end position="396"/>
    </location>
</feature>
<dbReference type="Proteomes" id="UP000232323">
    <property type="component" value="Unassembled WGS sequence"/>
</dbReference>
<evidence type="ECO:0000256" key="10">
    <source>
        <dbReference type="SAM" id="SignalP"/>
    </source>
</evidence>
<comment type="similarity">
    <text evidence="3">Belongs to the peptidase A22B family.</text>
</comment>
<evidence type="ECO:0000256" key="6">
    <source>
        <dbReference type="ARBA" id="ARBA00022801"/>
    </source>
</evidence>
<dbReference type="GO" id="GO:0030660">
    <property type="term" value="C:Golgi-associated vesicle membrane"/>
    <property type="evidence" value="ECO:0007669"/>
    <property type="project" value="TreeGrafter"/>
</dbReference>
<protein>
    <recommendedName>
        <fullName evidence="11">PA domain-containing protein</fullName>
    </recommendedName>
</protein>
<organism evidence="12 13">
    <name type="scientific">Chlamydomonas eustigma</name>
    <dbReference type="NCBI Taxonomy" id="1157962"/>
    <lineage>
        <taxon>Eukaryota</taxon>
        <taxon>Viridiplantae</taxon>
        <taxon>Chlorophyta</taxon>
        <taxon>core chlorophytes</taxon>
        <taxon>Chlorophyceae</taxon>
        <taxon>CS clade</taxon>
        <taxon>Chlamydomonadales</taxon>
        <taxon>Chlamydomonadaceae</taxon>
        <taxon>Chlamydomonas</taxon>
    </lineage>
</organism>
<dbReference type="SUPFAM" id="SSF52025">
    <property type="entry name" value="PA domain"/>
    <property type="match status" value="1"/>
</dbReference>
<gene>
    <name evidence="12" type="ORF">CEUSTIGMA_g4588.t1</name>
</gene>
<feature type="transmembrane region" description="Helical" evidence="9">
    <location>
        <begin position="321"/>
        <end position="345"/>
    </location>
</feature>
<dbReference type="GO" id="GO:0010008">
    <property type="term" value="C:endosome membrane"/>
    <property type="evidence" value="ECO:0007669"/>
    <property type="project" value="UniProtKB-SubCell"/>
</dbReference>
<dbReference type="PANTHER" id="PTHR12174">
    <property type="entry name" value="SIGNAL PEPTIDE PEPTIDASE"/>
    <property type="match status" value="1"/>
</dbReference>
<feature type="transmembrane region" description="Helical" evidence="9">
    <location>
        <begin position="257"/>
        <end position="277"/>
    </location>
</feature>
<evidence type="ECO:0000256" key="8">
    <source>
        <dbReference type="ARBA" id="ARBA00023136"/>
    </source>
</evidence>
<feature type="signal peptide" evidence="10">
    <location>
        <begin position="1"/>
        <end position="27"/>
    </location>
</feature>
<keyword evidence="10" id="KW-0732">Signal</keyword>
<feature type="transmembrane region" description="Helical" evidence="9">
    <location>
        <begin position="201"/>
        <end position="219"/>
    </location>
</feature>
<feature type="domain" description="PA" evidence="11">
    <location>
        <begin position="74"/>
        <end position="171"/>
    </location>
</feature>
<evidence type="ECO:0000256" key="4">
    <source>
        <dbReference type="ARBA" id="ARBA00022692"/>
    </source>
</evidence>
<dbReference type="SMART" id="SM00730">
    <property type="entry name" value="PSN"/>
    <property type="match status" value="1"/>
</dbReference>
<feature type="chain" id="PRO_5012242126" description="PA domain-containing protein" evidence="10">
    <location>
        <begin position="28"/>
        <end position="594"/>
    </location>
</feature>
<evidence type="ECO:0000256" key="1">
    <source>
        <dbReference type="ARBA" id="ARBA00003012"/>
    </source>
</evidence>
<evidence type="ECO:0000256" key="9">
    <source>
        <dbReference type="SAM" id="Phobius"/>
    </source>
</evidence>
<dbReference type="InterPro" id="IPR003137">
    <property type="entry name" value="PA_domain"/>
</dbReference>
<comment type="subcellular location">
    <subcellularLocation>
        <location evidence="2">Endosome membrane</location>
        <topology evidence="2">Multi-pass membrane protein</topology>
    </subcellularLocation>
</comment>
<dbReference type="Pfam" id="PF02225">
    <property type="entry name" value="PA"/>
    <property type="match status" value="1"/>
</dbReference>
<dbReference type="InterPro" id="IPR006639">
    <property type="entry name" value="Preselin/SPP"/>
</dbReference>
<dbReference type="GO" id="GO:0098553">
    <property type="term" value="C:lumenal side of endoplasmic reticulum membrane"/>
    <property type="evidence" value="ECO:0007669"/>
    <property type="project" value="TreeGrafter"/>
</dbReference>
<evidence type="ECO:0000259" key="11">
    <source>
        <dbReference type="Pfam" id="PF02225"/>
    </source>
</evidence>
<evidence type="ECO:0000313" key="13">
    <source>
        <dbReference type="Proteomes" id="UP000232323"/>
    </source>
</evidence>
<evidence type="ECO:0000313" key="12">
    <source>
        <dbReference type="EMBL" id="GAX77142.1"/>
    </source>
</evidence>
<comment type="function">
    <text evidence="1">Intramembrane-cleaving aspartic protease (I-CLiP) that cleaves type II membrane signal peptides in the hydrophobic plane of the membrane.</text>
</comment>
<dbReference type="EMBL" id="BEGY01000022">
    <property type="protein sequence ID" value="GAX77142.1"/>
    <property type="molecule type" value="Genomic_DNA"/>
</dbReference>
<dbReference type="GO" id="GO:0042500">
    <property type="term" value="F:aspartic endopeptidase activity, intramembrane cleaving"/>
    <property type="evidence" value="ECO:0007669"/>
    <property type="project" value="InterPro"/>
</dbReference>
<evidence type="ECO:0000256" key="7">
    <source>
        <dbReference type="ARBA" id="ARBA00022989"/>
    </source>
</evidence>
<dbReference type="GO" id="GO:0033619">
    <property type="term" value="P:membrane protein proteolysis"/>
    <property type="evidence" value="ECO:0007669"/>
    <property type="project" value="TreeGrafter"/>
</dbReference>
<keyword evidence="7 9" id="KW-1133">Transmembrane helix</keyword>
<accession>A0A250X2M2</accession>
<feature type="transmembrane region" description="Helical" evidence="9">
    <location>
        <begin position="490"/>
        <end position="512"/>
    </location>
</feature>
<feature type="transmembrane region" description="Helical" evidence="9">
    <location>
        <begin position="283"/>
        <end position="309"/>
    </location>
</feature>
<keyword evidence="5" id="KW-0967">Endosome</keyword>
<sequence>MLNKKIPVKMTPVLCLIFSYAISMTQAVDVCSGPLIVLTLHVIKEKGFKKDVVLYGASSFFGSFLVSNETISSGLLVASPSTACSVLQSKSSSGVIMLVERGACAFTEKAVRVQASGAKAMLLYDNEPGAMAMLLYDNEPGCVNMAAENLAEAESISIVSVSLSQRTGKQLLQYIEQSEGSPVMVTLSPYQAPPGVDGSAVLLWLLAVGTLLAGSLWSGHDYAVCRKQQQQGREGHHQQASASHDPHPSEVVDITPAAAFAFVIAASAMLLAIFFFFNKAFFYILLTLFCFASTQAMTSVLASIACHCVPALTRHEIQVPLVGKCLSSVLLALPLAAGLSLVWAIMRHAAWAWILQDILGISLMLLIFRTLQISSLKVACILLPLAFLYDVFWVFIQPRIFGGGKSVMVEVAEGGGLNESLPMLLRVPYFGLPSEFGAYSMLGFGDVILPGLLVAYMRRVDLDLHLAASPSLSSAIFSSKSRGGCNSVPWCSYWFPACVAYGTGLTITYAALYFSWFGDQGQPALLYLVPSTLGTVLVLGFLRGDLRILWDGNTAQYSKVWGDEESGDEVVGNIPQPSSRVGGGAVLSSVPSAL</sequence>
<keyword evidence="13" id="KW-1185">Reference proteome</keyword>
<reference evidence="12 13" key="1">
    <citation type="submission" date="2017-08" db="EMBL/GenBank/DDBJ databases">
        <title>Acidophilic green algal genome provides insights into adaptation to an acidic environment.</title>
        <authorList>
            <person name="Hirooka S."/>
            <person name="Hirose Y."/>
            <person name="Kanesaki Y."/>
            <person name="Higuchi S."/>
            <person name="Fujiwara T."/>
            <person name="Onuma R."/>
            <person name="Era A."/>
            <person name="Ohbayashi R."/>
            <person name="Uzuka A."/>
            <person name="Nozaki H."/>
            <person name="Yoshikawa H."/>
            <person name="Miyagishima S.Y."/>
        </authorList>
    </citation>
    <scope>NUCLEOTIDE SEQUENCE [LARGE SCALE GENOMIC DNA]</scope>
    <source>
        <strain evidence="12 13">NIES-2499</strain>
    </source>
</reference>
<dbReference type="Pfam" id="PF04258">
    <property type="entry name" value="Peptidase_A22B"/>
    <property type="match status" value="1"/>
</dbReference>
<dbReference type="InterPro" id="IPR007369">
    <property type="entry name" value="Peptidase_A22B_SPP"/>
</dbReference>
<dbReference type="InterPro" id="IPR046450">
    <property type="entry name" value="PA_dom_sf"/>
</dbReference>
<dbReference type="GO" id="GO:0098554">
    <property type="term" value="C:cytoplasmic side of endoplasmic reticulum membrane"/>
    <property type="evidence" value="ECO:0007669"/>
    <property type="project" value="TreeGrafter"/>
</dbReference>
<feature type="transmembrane region" description="Helical" evidence="9">
    <location>
        <begin position="524"/>
        <end position="542"/>
    </location>
</feature>
<keyword evidence="6" id="KW-0378">Hydrolase</keyword>